<proteinExistence type="inferred from homology"/>
<dbReference type="SUPFAM" id="SSF57829">
    <property type="entry name" value="Zn-binding ribosomal proteins"/>
    <property type="match status" value="1"/>
</dbReference>
<dbReference type="PROSITE" id="PS00582">
    <property type="entry name" value="RIBOSOMAL_L33"/>
    <property type="match status" value="1"/>
</dbReference>
<dbReference type="GO" id="GO:0005737">
    <property type="term" value="C:cytoplasm"/>
    <property type="evidence" value="ECO:0007669"/>
    <property type="project" value="UniProtKB-ARBA"/>
</dbReference>
<evidence type="ECO:0000256" key="4">
    <source>
        <dbReference type="ARBA" id="ARBA00035276"/>
    </source>
</evidence>
<dbReference type="HAMAP" id="MF_00294">
    <property type="entry name" value="Ribosomal_bL33"/>
    <property type="match status" value="1"/>
</dbReference>
<geneLocation type="plastid" evidence="5"/>
<reference evidence="5" key="1">
    <citation type="journal article" date="2019" name="Mol. Phylogenet. Evol.">
        <title>Morphological evolution and classification of the red algal order Ceramiales inferred using plastid phylogenomics.</title>
        <authorList>
            <person name="Diaz-Tapia P."/>
            <person name="Pasella M.M."/>
            <person name="Verbruggen H."/>
            <person name="Maggs C.A."/>
        </authorList>
    </citation>
    <scope>NUCLEOTIDE SEQUENCE</scope>
    <source>
        <strain evidence="5">PD2949_4</strain>
    </source>
</reference>
<sequence>MAKGKGARTIITLECECRNNTNINHNKRKKGIFRYTTSKNKKNTPNRIELKKFCPNCNKHTKFKEVK</sequence>
<dbReference type="Gene3D" id="2.20.28.120">
    <property type="entry name" value="Ribosomal protein L33"/>
    <property type="match status" value="1"/>
</dbReference>
<gene>
    <name evidence="5" type="primary">rpl33</name>
</gene>
<keyword evidence="2 5" id="KW-0689">Ribosomal protein</keyword>
<dbReference type="PANTHER" id="PTHR43168:SF2">
    <property type="entry name" value="LARGE RIBOSOMAL SUBUNIT PROTEIN BL33C"/>
    <property type="match status" value="1"/>
</dbReference>
<dbReference type="Pfam" id="PF00471">
    <property type="entry name" value="Ribosomal_L33"/>
    <property type="match status" value="1"/>
</dbReference>
<comment type="similarity">
    <text evidence="1">Belongs to the bacterial ribosomal protein bL33 family.</text>
</comment>
<protein>
    <recommendedName>
        <fullName evidence="4">Large ribosomal subunit protein bL33c</fullName>
    </recommendedName>
</protein>
<dbReference type="GO" id="GO:0005840">
    <property type="term" value="C:ribosome"/>
    <property type="evidence" value="ECO:0007669"/>
    <property type="project" value="UniProtKB-KW"/>
</dbReference>
<keyword evidence="5" id="KW-0934">Plastid</keyword>
<dbReference type="GO" id="GO:0003735">
    <property type="term" value="F:structural constituent of ribosome"/>
    <property type="evidence" value="ECO:0007669"/>
    <property type="project" value="InterPro"/>
</dbReference>
<organism evidence="5">
    <name type="scientific">Ptilothamnion sphaericum</name>
    <dbReference type="NCBI Taxonomy" id="1498216"/>
    <lineage>
        <taxon>Eukaryota</taxon>
        <taxon>Rhodophyta</taxon>
        <taxon>Florideophyceae</taxon>
        <taxon>Rhodymeniophycidae</taxon>
        <taxon>Ceramiales</taxon>
        <taxon>Wrangeliaceae</taxon>
        <taxon>Ptilothamnion</taxon>
    </lineage>
</organism>
<dbReference type="PANTHER" id="PTHR43168">
    <property type="entry name" value="50S RIBOSOMAL PROTEIN L33, CHLOROPLASTIC"/>
    <property type="match status" value="1"/>
</dbReference>
<accession>A0A4D6WXL5</accession>
<keyword evidence="3" id="KW-0687">Ribonucleoprotein</keyword>
<dbReference type="InterPro" id="IPR038584">
    <property type="entry name" value="Ribosomal_bL33_sf"/>
</dbReference>
<dbReference type="AlphaFoldDB" id="A0A4D6WXL5"/>
<dbReference type="InterPro" id="IPR018264">
    <property type="entry name" value="Ribosomal_bL33_CS"/>
</dbReference>
<dbReference type="GO" id="GO:1990904">
    <property type="term" value="C:ribonucleoprotein complex"/>
    <property type="evidence" value="ECO:0007669"/>
    <property type="project" value="UniProtKB-KW"/>
</dbReference>
<reference evidence="5" key="2">
    <citation type="submission" date="2019-04" db="EMBL/GenBank/DDBJ databases">
        <authorList>
            <person name="Pasella M."/>
        </authorList>
    </citation>
    <scope>NUCLEOTIDE SEQUENCE</scope>
    <source>
        <strain evidence="5">PD2949_4</strain>
    </source>
</reference>
<evidence type="ECO:0000256" key="3">
    <source>
        <dbReference type="ARBA" id="ARBA00023274"/>
    </source>
</evidence>
<evidence type="ECO:0000313" key="5">
    <source>
        <dbReference type="EMBL" id="QCI08377.1"/>
    </source>
</evidence>
<dbReference type="InterPro" id="IPR011332">
    <property type="entry name" value="Ribosomal_zn-bd"/>
</dbReference>
<dbReference type="NCBIfam" id="NF001764">
    <property type="entry name" value="PRK00504.1"/>
    <property type="match status" value="1"/>
</dbReference>
<dbReference type="NCBIfam" id="TIGR01023">
    <property type="entry name" value="rpmG_bact"/>
    <property type="match status" value="1"/>
</dbReference>
<evidence type="ECO:0000256" key="1">
    <source>
        <dbReference type="ARBA" id="ARBA00007596"/>
    </source>
</evidence>
<dbReference type="GO" id="GO:0006412">
    <property type="term" value="P:translation"/>
    <property type="evidence" value="ECO:0007669"/>
    <property type="project" value="InterPro"/>
</dbReference>
<dbReference type="InterPro" id="IPR001705">
    <property type="entry name" value="Ribosomal_bL33"/>
</dbReference>
<evidence type="ECO:0000256" key="2">
    <source>
        <dbReference type="ARBA" id="ARBA00022980"/>
    </source>
</evidence>
<name>A0A4D6WXL5_9FLOR</name>
<dbReference type="EMBL" id="MK814730">
    <property type="protein sequence ID" value="QCI08377.1"/>
    <property type="molecule type" value="Genomic_DNA"/>
</dbReference>
<dbReference type="NCBIfam" id="NF001860">
    <property type="entry name" value="PRK00595.1"/>
    <property type="match status" value="1"/>
</dbReference>